<gene>
    <name evidence="3" type="ORF">TVAG_016380</name>
</gene>
<dbReference type="PANTHER" id="PTHR47026">
    <property type="entry name" value="PIGMENTOSA GTPASE REGULATOR-LIKE PROTEIN, PUTATIVE-RELATED"/>
    <property type="match status" value="1"/>
</dbReference>
<sequence length="702" mass="80398">MQTGESQESSSPGILPETMKHRMLILVNERNDKPEQFKPNSELNIGNELKEKAEEVLQSVGTGAEPEQEENKELTQNQTEVKQNVDEVKEKVEALLTNNEQKPEASDKTQEEQIVENNEQIKPTENVNDKLENLVIGSETTNTEPKPEEKSELAQNTAESVEQAKEKLENVIMPTNDQPEQKSDEEKISNKVPIENLQENKNESQDNQPDNENKPETLNTNDSENLGKDQLQNLLQPLQNEETENKNNEEEAQKEDKPENSEDQNNNQNEGKNEEKNEDIFKVMQMEETIIHEDNQNEDTKISEKFNEGAHEIVNLVSPDEAQQQPPSNEITEISENENKSDDKNCSTDSPPHGSRQGTATSENNDNSLFIAQIDKPYVANQTQPAAKKYSDEELAAAMHTYIVHKTLPHPEQRSELYVYIGHKGFESMMNGNYQKAKEMNILQSEFQKSMKENATAEAYKKREAELEKHLDNAIHQLHNLTASWEEKIQNYQDTEQAKLDKLGDKHSEKLDKFNEKYENPDNLREFSKASPALLSMRERERSLLLANEFKEATAARSIAEKMEEEEAERMQKIAEMEVNLRRQNLTSKLQKEINIASQKATAKIKVMTAQKEREEQALKAHIENLSRELEQIRERKGLNSKIIVSKMQPIVPKMSQQQVKQLKSFRNESPAKRLLVRPNVYTATAKNARKSANRVLPAFPE</sequence>
<accession>A2DPA8</accession>
<feature type="compositionally biased region" description="Basic and acidic residues" evidence="2">
    <location>
        <begin position="179"/>
        <end position="189"/>
    </location>
</feature>
<keyword evidence="4" id="KW-1185">Reference proteome</keyword>
<dbReference type="EMBL" id="DS113226">
    <property type="protein sequence ID" value="EAY17808.1"/>
    <property type="molecule type" value="Genomic_DNA"/>
</dbReference>
<feature type="compositionally biased region" description="Low complexity" evidence="2">
    <location>
        <begin position="230"/>
        <end position="240"/>
    </location>
</feature>
<keyword evidence="1" id="KW-0175">Coiled coil</keyword>
<feature type="compositionally biased region" description="Basic and acidic residues" evidence="2">
    <location>
        <begin position="337"/>
        <end position="346"/>
    </location>
</feature>
<evidence type="ECO:0000256" key="2">
    <source>
        <dbReference type="SAM" id="MobiDB-lite"/>
    </source>
</evidence>
<evidence type="ECO:0000313" key="4">
    <source>
        <dbReference type="Proteomes" id="UP000001542"/>
    </source>
</evidence>
<dbReference type="VEuPathDB" id="TrichDB:TVAGG3_0910170"/>
<dbReference type="SMR" id="A2DPA8"/>
<feature type="compositionally biased region" description="Polar residues" evidence="2">
    <location>
        <begin position="1"/>
        <end position="12"/>
    </location>
</feature>
<feature type="compositionally biased region" description="Polar residues" evidence="2">
    <location>
        <begin position="205"/>
        <end position="224"/>
    </location>
</feature>
<feature type="compositionally biased region" description="Basic and acidic residues" evidence="2">
    <location>
        <begin position="83"/>
        <end position="93"/>
    </location>
</feature>
<reference evidence="3" key="2">
    <citation type="journal article" date="2007" name="Science">
        <title>Draft genome sequence of the sexually transmitted pathogen Trichomonas vaginalis.</title>
        <authorList>
            <person name="Carlton J.M."/>
            <person name="Hirt R.P."/>
            <person name="Silva J.C."/>
            <person name="Delcher A.L."/>
            <person name="Schatz M."/>
            <person name="Zhao Q."/>
            <person name="Wortman J.R."/>
            <person name="Bidwell S.L."/>
            <person name="Alsmark U.C.M."/>
            <person name="Besteiro S."/>
            <person name="Sicheritz-Ponten T."/>
            <person name="Noel C.J."/>
            <person name="Dacks J.B."/>
            <person name="Foster P.G."/>
            <person name="Simillion C."/>
            <person name="Van de Peer Y."/>
            <person name="Miranda-Saavedra D."/>
            <person name="Barton G.J."/>
            <person name="Westrop G.D."/>
            <person name="Mueller S."/>
            <person name="Dessi D."/>
            <person name="Fiori P.L."/>
            <person name="Ren Q."/>
            <person name="Paulsen I."/>
            <person name="Zhang H."/>
            <person name="Bastida-Corcuera F.D."/>
            <person name="Simoes-Barbosa A."/>
            <person name="Brown M.T."/>
            <person name="Hayes R.D."/>
            <person name="Mukherjee M."/>
            <person name="Okumura C.Y."/>
            <person name="Schneider R."/>
            <person name="Smith A.J."/>
            <person name="Vanacova S."/>
            <person name="Villalvazo M."/>
            <person name="Haas B.J."/>
            <person name="Pertea M."/>
            <person name="Feldblyum T.V."/>
            <person name="Utterback T.R."/>
            <person name="Shu C.L."/>
            <person name="Osoegawa K."/>
            <person name="de Jong P.J."/>
            <person name="Hrdy I."/>
            <person name="Horvathova L."/>
            <person name="Zubacova Z."/>
            <person name="Dolezal P."/>
            <person name="Malik S.B."/>
            <person name="Logsdon J.M. Jr."/>
            <person name="Henze K."/>
            <person name="Gupta A."/>
            <person name="Wang C.C."/>
            <person name="Dunne R.L."/>
            <person name="Upcroft J.A."/>
            <person name="Upcroft P."/>
            <person name="White O."/>
            <person name="Salzberg S.L."/>
            <person name="Tang P."/>
            <person name="Chiu C.-H."/>
            <person name="Lee Y.-S."/>
            <person name="Embley T.M."/>
            <person name="Coombs G.H."/>
            <person name="Mottram J.C."/>
            <person name="Tachezy J."/>
            <person name="Fraser-Liggett C.M."/>
            <person name="Johnson P.J."/>
        </authorList>
    </citation>
    <scope>NUCLEOTIDE SEQUENCE [LARGE SCALE GENOMIC DNA]</scope>
    <source>
        <strain evidence="3">G3</strain>
    </source>
</reference>
<protein>
    <submittedName>
        <fullName evidence="3">Uncharacterized protein</fullName>
    </submittedName>
</protein>
<feature type="coiled-coil region" evidence="1">
    <location>
        <begin position="556"/>
        <end position="636"/>
    </location>
</feature>
<dbReference type="KEGG" id="tva:4775828"/>
<proteinExistence type="predicted"/>
<feature type="region of interest" description="Disordered" evidence="2">
    <location>
        <begin position="55"/>
        <end position="365"/>
    </location>
</feature>
<dbReference type="PANTHER" id="PTHR47026:SF2">
    <property type="entry name" value="FLAGELLAR ASSOCIATED PROTEIN"/>
    <property type="match status" value="1"/>
</dbReference>
<dbReference type="VEuPathDB" id="TrichDB:TVAG_016380"/>
<reference evidence="3" key="1">
    <citation type="submission" date="2006-10" db="EMBL/GenBank/DDBJ databases">
        <authorList>
            <person name="Amadeo P."/>
            <person name="Zhao Q."/>
            <person name="Wortman J."/>
            <person name="Fraser-Liggett C."/>
            <person name="Carlton J."/>
        </authorList>
    </citation>
    <scope>NUCLEOTIDE SEQUENCE</scope>
    <source>
        <strain evidence="3">G3</strain>
    </source>
</reference>
<organism evidence="3 4">
    <name type="scientific">Trichomonas vaginalis (strain ATCC PRA-98 / G3)</name>
    <dbReference type="NCBI Taxonomy" id="412133"/>
    <lineage>
        <taxon>Eukaryota</taxon>
        <taxon>Metamonada</taxon>
        <taxon>Parabasalia</taxon>
        <taxon>Trichomonadida</taxon>
        <taxon>Trichomonadidae</taxon>
        <taxon>Trichomonas</taxon>
    </lineage>
</organism>
<dbReference type="Proteomes" id="UP000001542">
    <property type="component" value="Unassembled WGS sequence"/>
</dbReference>
<dbReference type="InParanoid" id="A2DPA8"/>
<feature type="compositionally biased region" description="Basic and acidic residues" evidence="2">
    <location>
        <begin position="271"/>
        <end position="281"/>
    </location>
</feature>
<feature type="compositionally biased region" description="Polar residues" evidence="2">
    <location>
        <begin position="356"/>
        <end position="365"/>
    </location>
</feature>
<evidence type="ECO:0000256" key="1">
    <source>
        <dbReference type="SAM" id="Coils"/>
    </source>
</evidence>
<dbReference type="RefSeq" id="XP_001329943.1">
    <property type="nucleotide sequence ID" value="XM_001329908.1"/>
</dbReference>
<name>A2DPA8_TRIV3</name>
<feature type="region of interest" description="Disordered" evidence="2">
    <location>
        <begin position="1"/>
        <end position="20"/>
    </location>
</feature>
<dbReference type="AlphaFoldDB" id="A2DPA8"/>
<evidence type="ECO:0000313" key="3">
    <source>
        <dbReference type="EMBL" id="EAY17808.1"/>
    </source>
</evidence>
<feature type="compositionally biased region" description="Basic and acidic residues" evidence="2">
    <location>
        <begin position="101"/>
        <end position="111"/>
    </location>
</feature>
<feature type="compositionally biased region" description="Basic and acidic residues" evidence="2">
    <location>
        <begin position="289"/>
        <end position="311"/>
    </location>
</feature>
<feature type="compositionally biased region" description="Basic and acidic residues" evidence="2">
    <location>
        <begin position="243"/>
        <end position="260"/>
    </location>
</feature>